<evidence type="ECO:0000256" key="10">
    <source>
        <dbReference type="ARBA" id="ARBA00023136"/>
    </source>
</evidence>
<feature type="region of interest" description="Disordered" evidence="13">
    <location>
        <begin position="320"/>
        <end position="342"/>
    </location>
</feature>
<evidence type="ECO:0000256" key="1">
    <source>
        <dbReference type="ARBA" id="ARBA00004434"/>
    </source>
</evidence>
<evidence type="ECO:0000256" key="6">
    <source>
        <dbReference type="ARBA" id="ARBA00022801"/>
    </source>
</evidence>
<keyword evidence="7 12" id="KW-0067">ATP-binding</keyword>
<dbReference type="SMART" id="SM01024">
    <property type="entry name" value="BCS1_N"/>
    <property type="match status" value="1"/>
</dbReference>
<evidence type="ECO:0000256" key="8">
    <source>
        <dbReference type="ARBA" id="ARBA00022989"/>
    </source>
</evidence>
<comment type="catalytic activity">
    <reaction evidence="11">
        <text>ATP + H2O = ADP + phosphate + H(+)</text>
        <dbReference type="Rhea" id="RHEA:13065"/>
        <dbReference type="ChEBI" id="CHEBI:15377"/>
        <dbReference type="ChEBI" id="CHEBI:15378"/>
        <dbReference type="ChEBI" id="CHEBI:30616"/>
        <dbReference type="ChEBI" id="CHEBI:43474"/>
        <dbReference type="ChEBI" id="CHEBI:456216"/>
    </reaction>
    <physiologicalReaction direction="left-to-right" evidence="11">
        <dbReference type="Rhea" id="RHEA:13066"/>
    </physiologicalReaction>
</comment>
<dbReference type="SMART" id="SM00382">
    <property type="entry name" value="AAA"/>
    <property type="match status" value="1"/>
</dbReference>
<evidence type="ECO:0000313" key="16">
    <source>
        <dbReference type="EMBL" id="KAK4032047.1"/>
    </source>
</evidence>
<name>A0AAN6P738_9PEZI</name>
<dbReference type="InterPro" id="IPR003593">
    <property type="entry name" value="AAA+_ATPase"/>
</dbReference>
<comment type="similarity">
    <text evidence="2">Belongs to the AAA ATPase family. BCS1 subfamily.</text>
</comment>
<evidence type="ECO:0000259" key="15">
    <source>
        <dbReference type="SMART" id="SM01024"/>
    </source>
</evidence>
<dbReference type="PROSITE" id="PS00674">
    <property type="entry name" value="AAA"/>
    <property type="match status" value="1"/>
</dbReference>
<keyword evidence="5" id="KW-0999">Mitochondrion inner membrane</keyword>
<gene>
    <name evidence="16" type="ORF">C8A01DRAFT_20834</name>
</gene>
<keyword evidence="3" id="KW-0812">Transmembrane</keyword>
<dbReference type="InterPro" id="IPR014851">
    <property type="entry name" value="BCS1_N"/>
</dbReference>
<evidence type="ECO:0000256" key="12">
    <source>
        <dbReference type="RuleBase" id="RU003651"/>
    </source>
</evidence>
<dbReference type="InterPro" id="IPR003959">
    <property type="entry name" value="ATPase_AAA_core"/>
</dbReference>
<keyword evidence="17" id="KW-1185">Reference proteome</keyword>
<sequence length="493" mass="55444">MATLNSTTSPTPLIPSQVSVLDFFVPGSTGILAAIEPVLDMNSSARPLLLCMLLVFLGRHVCRYIWGAAETHFASTVYVQASSEVYDMVGLWTASQPFAHRARSSLARVGWRRSVVVDEDGMQKKPLYYSPWKGTFYFVYNKHLFWFRSVEEKLGIRTEEVVTVSCFGSPTILKQFFNDCRGAYLKITKNKTTIFEHRNGKWKRTSLKSIRPISTIVIAEEDKQGLLRDIENFLEPKAPIWYTNRGIPHRKGYLLYGPPGTGKSSLCLSLAGRFDLDVYILNISAADGHSLGALFAELPSRCLLLLEDVDAVGVAQPRQGETDITQAKEDATQSRPPSQGKLSLSDILNALDGVSAQEGRLLMMTTNHLDHLDRALIRAGRVDKKIELPNADKDVIFRLFCMIFKKAEGDIPDPKQPAEDDRTVEEFARDFAREVPEREFSPAEIQSYLVEHRGSARVAVEKVQEWMDRTRAERSKMARADSFMEVSRSSVIN</sequence>
<dbReference type="AlphaFoldDB" id="A0AAN6P738"/>
<proteinExistence type="inferred from homology"/>
<dbReference type="GO" id="GO:0005743">
    <property type="term" value="C:mitochondrial inner membrane"/>
    <property type="evidence" value="ECO:0007669"/>
    <property type="project" value="UniProtKB-SubCell"/>
</dbReference>
<evidence type="ECO:0000256" key="4">
    <source>
        <dbReference type="ARBA" id="ARBA00022741"/>
    </source>
</evidence>
<dbReference type="GO" id="GO:0005524">
    <property type="term" value="F:ATP binding"/>
    <property type="evidence" value="ECO:0007669"/>
    <property type="project" value="UniProtKB-KW"/>
</dbReference>
<dbReference type="InterPro" id="IPR057495">
    <property type="entry name" value="AAA_lid_BCS1"/>
</dbReference>
<keyword evidence="8" id="KW-1133">Transmembrane helix</keyword>
<evidence type="ECO:0000313" key="17">
    <source>
        <dbReference type="Proteomes" id="UP001303115"/>
    </source>
</evidence>
<dbReference type="Pfam" id="PF00004">
    <property type="entry name" value="AAA"/>
    <property type="match status" value="1"/>
</dbReference>
<reference evidence="17" key="1">
    <citation type="journal article" date="2023" name="Mol. Phylogenet. Evol.">
        <title>Genome-scale phylogeny and comparative genomics of the fungal order Sordariales.</title>
        <authorList>
            <person name="Hensen N."/>
            <person name="Bonometti L."/>
            <person name="Westerberg I."/>
            <person name="Brannstrom I.O."/>
            <person name="Guillou S."/>
            <person name="Cros-Aarteil S."/>
            <person name="Calhoun S."/>
            <person name="Haridas S."/>
            <person name="Kuo A."/>
            <person name="Mondo S."/>
            <person name="Pangilinan J."/>
            <person name="Riley R."/>
            <person name="LaButti K."/>
            <person name="Andreopoulos B."/>
            <person name="Lipzen A."/>
            <person name="Chen C."/>
            <person name="Yan M."/>
            <person name="Daum C."/>
            <person name="Ng V."/>
            <person name="Clum A."/>
            <person name="Steindorff A."/>
            <person name="Ohm R.A."/>
            <person name="Martin F."/>
            <person name="Silar P."/>
            <person name="Natvig D.O."/>
            <person name="Lalanne C."/>
            <person name="Gautier V."/>
            <person name="Ament-Velasquez S.L."/>
            <person name="Kruys A."/>
            <person name="Hutchinson M.I."/>
            <person name="Powell A.J."/>
            <person name="Barry K."/>
            <person name="Miller A.N."/>
            <person name="Grigoriev I.V."/>
            <person name="Debuchy R."/>
            <person name="Gladieux P."/>
            <person name="Hiltunen Thoren M."/>
            <person name="Johannesson H."/>
        </authorList>
    </citation>
    <scope>NUCLEOTIDE SEQUENCE [LARGE SCALE GENOMIC DNA]</scope>
    <source>
        <strain evidence="17">CBS 284.82</strain>
    </source>
</reference>
<evidence type="ECO:0000256" key="11">
    <source>
        <dbReference type="ARBA" id="ARBA00048778"/>
    </source>
</evidence>
<evidence type="ECO:0000256" key="7">
    <source>
        <dbReference type="ARBA" id="ARBA00022840"/>
    </source>
</evidence>
<feature type="compositionally biased region" description="Polar residues" evidence="13">
    <location>
        <begin position="333"/>
        <end position="342"/>
    </location>
</feature>
<keyword evidence="6" id="KW-0378">Hydrolase</keyword>
<dbReference type="Gene3D" id="3.40.50.300">
    <property type="entry name" value="P-loop containing nucleotide triphosphate hydrolases"/>
    <property type="match status" value="1"/>
</dbReference>
<dbReference type="Pfam" id="PF08740">
    <property type="entry name" value="BCS1_N"/>
    <property type="match status" value="1"/>
</dbReference>
<organism evidence="16 17">
    <name type="scientific">Parachaetomium inaequale</name>
    <dbReference type="NCBI Taxonomy" id="2588326"/>
    <lineage>
        <taxon>Eukaryota</taxon>
        <taxon>Fungi</taxon>
        <taxon>Dikarya</taxon>
        <taxon>Ascomycota</taxon>
        <taxon>Pezizomycotina</taxon>
        <taxon>Sordariomycetes</taxon>
        <taxon>Sordariomycetidae</taxon>
        <taxon>Sordariales</taxon>
        <taxon>Chaetomiaceae</taxon>
        <taxon>Parachaetomium</taxon>
    </lineage>
</organism>
<keyword evidence="9" id="KW-0496">Mitochondrion</keyword>
<comment type="caution">
    <text evidence="16">The sequence shown here is derived from an EMBL/GenBank/DDBJ whole genome shotgun (WGS) entry which is preliminary data.</text>
</comment>
<dbReference type="PANTHER" id="PTHR23070">
    <property type="entry name" value="BCS1 AAA-TYPE ATPASE"/>
    <property type="match status" value="1"/>
</dbReference>
<evidence type="ECO:0000256" key="2">
    <source>
        <dbReference type="ARBA" id="ARBA00007448"/>
    </source>
</evidence>
<feature type="domain" description="BCS1 N-terminal" evidence="15">
    <location>
        <begin position="49"/>
        <end position="216"/>
    </location>
</feature>
<dbReference type="InterPro" id="IPR050747">
    <property type="entry name" value="Mitochondrial_chaperone_BCS1"/>
</dbReference>
<protein>
    <submittedName>
        <fullName evidence="16">Mitochondrial chaperone BCS1-A</fullName>
    </submittedName>
</protein>
<accession>A0AAN6P738</accession>
<evidence type="ECO:0000256" key="5">
    <source>
        <dbReference type="ARBA" id="ARBA00022792"/>
    </source>
</evidence>
<dbReference type="InterPro" id="IPR027417">
    <property type="entry name" value="P-loop_NTPase"/>
</dbReference>
<keyword evidence="4 12" id="KW-0547">Nucleotide-binding</keyword>
<dbReference type="Pfam" id="PF25426">
    <property type="entry name" value="AAA_lid_BCS1"/>
    <property type="match status" value="1"/>
</dbReference>
<dbReference type="InterPro" id="IPR003960">
    <property type="entry name" value="ATPase_AAA_CS"/>
</dbReference>
<evidence type="ECO:0000256" key="3">
    <source>
        <dbReference type="ARBA" id="ARBA00022692"/>
    </source>
</evidence>
<keyword evidence="10" id="KW-0472">Membrane</keyword>
<comment type="subcellular location">
    <subcellularLocation>
        <location evidence="1">Mitochondrion inner membrane</location>
        <topology evidence="1">Single-pass membrane protein</topology>
    </subcellularLocation>
</comment>
<evidence type="ECO:0000259" key="14">
    <source>
        <dbReference type="SMART" id="SM00382"/>
    </source>
</evidence>
<feature type="domain" description="AAA+ ATPase" evidence="14">
    <location>
        <begin position="249"/>
        <end position="392"/>
    </location>
</feature>
<evidence type="ECO:0000256" key="13">
    <source>
        <dbReference type="SAM" id="MobiDB-lite"/>
    </source>
</evidence>
<dbReference type="EMBL" id="MU854657">
    <property type="protein sequence ID" value="KAK4032047.1"/>
    <property type="molecule type" value="Genomic_DNA"/>
</dbReference>
<dbReference type="GO" id="GO:0016887">
    <property type="term" value="F:ATP hydrolysis activity"/>
    <property type="evidence" value="ECO:0007669"/>
    <property type="project" value="InterPro"/>
</dbReference>
<dbReference type="SUPFAM" id="SSF52540">
    <property type="entry name" value="P-loop containing nucleoside triphosphate hydrolases"/>
    <property type="match status" value="1"/>
</dbReference>
<evidence type="ECO:0000256" key="9">
    <source>
        <dbReference type="ARBA" id="ARBA00023128"/>
    </source>
</evidence>
<dbReference type="Proteomes" id="UP001303115">
    <property type="component" value="Unassembled WGS sequence"/>
</dbReference>